<name>A0A0F9P897_9ZZZZ</name>
<keyword evidence="1" id="KW-0472">Membrane</keyword>
<accession>A0A0F9P897</accession>
<feature type="transmembrane region" description="Helical" evidence="1">
    <location>
        <begin position="33"/>
        <end position="52"/>
    </location>
</feature>
<comment type="caution">
    <text evidence="2">The sequence shown here is derived from an EMBL/GenBank/DDBJ whole genome shotgun (WGS) entry which is preliminary data.</text>
</comment>
<evidence type="ECO:0000313" key="2">
    <source>
        <dbReference type="EMBL" id="KKN26279.1"/>
    </source>
</evidence>
<keyword evidence="1" id="KW-1133">Transmembrane helix</keyword>
<sequence>MFWTLVATVFCGLGTAGIALGIRAATRNRAPKWIIPVFAGAGMLGYLIYGEYTWYDHKQSRLPDEAVVVSTESDSIFWRPWTLAYPYVTAFSTLDRDSIARDTRNPDIIRFTLYRFEQKLTDSVSHRVHIINCVTREVVPIGSDGTPRVDNLKVLSPSDPLFSTVCAG</sequence>
<protein>
    <submittedName>
        <fullName evidence="2">Uncharacterized protein</fullName>
    </submittedName>
</protein>
<dbReference type="AlphaFoldDB" id="A0A0F9P897"/>
<gene>
    <name evidence="2" type="ORF">LCGC14_0876300</name>
</gene>
<organism evidence="2">
    <name type="scientific">marine sediment metagenome</name>
    <dbReference type="NCBI Taxonomy" id="412755"/>
    <lineage>
        <taxon>unclassified sequences</taxon>
        <taxon>metagenomes</taxon>
        <taxon>ecological metagenomes</taxon>
    </lineage>
</organism>
<dbReference type="EMBL" id="LAZR01002732">
    <property type="protein sequence ID" value="KKN26279.1"/>
    <property type="molecule type" value="Genomic_DNA"/>
</dbReference>
<keyword evidence="1" id="KW-0812">Transmembrane</keyword>
<proteinExistence type="predicted"/>
<evidence type="ECO:0000256" key="1">
    <source>
        <dbReference type="SAM" id="Phobius"/>
    </source>
</evidence>
<reference evidence="2" key="1">
    <citation type="journal article" date="2015" name="Nature">
        <title>Complex archaea that bridge the gap between prokaryotes and eukaryotes.</title>
        <authorList>
            <person name="Spang A."/>
            <person name="Saw J.H."/>
            <person name="Jorgensen S.L."/>
            <person name="Zaremba-Niedzwiedzka K."/>
            <person name="Martijn J."/>
            <person name="Lind A.E."/>
            <person name="van Eijk R."/>
            <person name="Schleper C."/>
            <person name="Guy L."/>
            <person name="Ettema T.J."/>
        </authorList>
    </citation>
    <scope>NUCLEOTIDE SEQUENCE</scope>
</reference>